<keyword evidence="3" id="KW-0472">Membrane</keyword>
<evidence type="ECO:0000256" key="1">
    <source>
        <dbReference type="ARBA" id="ARBA00022676"/>
    </source>
</evidence>
<evidence type="ECO:0000313" key="5">
    <source>
        <dbReference type="Proteomes" id="UP000278143"/>
    </source>
</evidence>
<dbReference type="Pfam" id="PF00201">
    <property type="entry name" value="UDPGT"/>
    <property type="match status" value="1"/>
</dbReference>
<dbReference type="Gene3D" id="3.40.50.2000">
    <property type="entry name" value="Glycogen Phosphorylase B"/>
    <property type="match status" value="1"/>
</dbReference>
<name>A0A4P9Z189_9FUNG</name>
<dbReference type="EMBL" id="KZ989862">
    <property type="protein sequence ID" value="RKP25150.1"/>
    <property type="molecule type" value="Genomic_DNA"/>
</dbReference>
<dbReference type="PANTHER" id="PTHR48043">
    <property type="entry name" value="EG:EG0003.4 PROTEIN-RELATED"/>
    <property type="match status" value="1"/>
</dbReference>
<protein>
    <recommendedName>
        <fullName evidence="6">UDP-glycosyltransferases domain-containing protein</fullName>
    </recommendedName>
</protein>
<evidence type="ECO:0000256" key="3">
    <source>
        <dbReference type="SAM" id="Phobius"/>
    </source>
</evidence>
<evidence type="ECO:0008006" key="6">
    <source>
        <dbReference type="Google" id="ProtNLM"/>
    </source>
</evidence>
<feature type="transmembrane region" description="Helical" evidence="3">
    <location>
        <begin position="363"/>
        <end position="386"/>
    </location>
</feature>
<dbReference type="InterPro" id="IPR050271">
    <property type="entry name" value="UDP-glycosyltransferase"/>
</dbReference>
<dbReference type="OrthoDB" id="5835829at2759"/>
<dbReference type="InterPro" id="IPR002213">
    <property type="entry name" value="UDP_glucos_trans"/>
</dbReference>
<dbReference type="CDD" id="cd03784">
    <property type="entry name" value="GT1_Gtf-like"/>
    <property type="match status" value="1"/>
</dbReference>
<keyword evidence="3" id="KW-0812">Transmembrane</keyword>
<sequence>MSTALGTWSHAAPQLTLSDVLVARGHKVAFATYGMTLDAWLKNYPQVTPVNMGASPMLSKETMEMTIHMTNAEQHVDMMDMLRFSYSVLADCFKDNFLFYRKHFTENPAQPLPPNYYLIGPQIPPRYPPLSDDLRAFLDARPRTVYVGFGTMAIVSQQRLSTMLQALLVAHRDGLLDGVVWGLMLTAQMDGAKLRSVTVDGVTHSIDDMRSGKHPVIRLMDHAPQRAVLTHPSTKLFISHCGISSIYETIDAGVPVLGVPVAGDQENNARRITELNAGRWIQKLEVNEDTLASAFAELLSPESETLQEIRGNMSSLQRMIHIAHRDRARGADLIELAAVPGAVKFHQSADWRMPWWKAQNYDLYAFVLVFLGGLVYTLVAGTRYAIPLLRAAANQRKEKQA</sequence>
<organism evidence="4 5">
    <name type="scientific">Syncephalis pseudoplumigaleata</name>
    <dbReference type="NCBI Taxonomy" id="1712513"/>
    <lineage>
        <taxon>Eukaryota</taxon>
        <taxon>Fungi</taxon>
        <taxon>Fungi incertae sedis</taxon>
        <taxon>Zoopagomycota</taxon>
        <taxon>Zoopagomycotina</taxon>
        <taxon>Zoopagomycetes</taxon>
        <taxon>Zoopagales</taxon>
        <taxon>Piptocephalidaceae</taxon>
        <taxon>Syncephalis</taxon>
    </lineage>
</organism>
<dbReference type="GO" id="GO:0008194">
    <property type="term" value="F:UDP-glycosyltransferase activity"/>
    <property type="evidence" value="ECO:0007669"/>
    <property type="project" value="InterPro"/>
</dbReference>
<dbReference type="Proteomes" id="UP000278143">
    <property type="component" value="Unassembled WGS sequence"/>
</dbReference>
<dbReference type="SUPFAM" id="SSF53756">
    <property type="entry name" value="UDP-Glycosyltransferase/glycogen phosphorylase"/>
    <property type="match status" value="1"/>
</dbReference>
<gene>
    <name evidence="4" type="ORF">SYNPS1DRAFT_22842</name>
</gene>
<keyword evidence="3" id="KW-1133">Transmembrane helix</keyword>
<proteinExistence type="predicted"/>
<evidence type="ECO:0000313" key="4">
    <source>
        <dbReference type="EMBL" id="RKP25150.1"/>
    </source>
</evidence>
<accession>A0A4P9Z189</accession>
<reference evidence="5" key="1">
    <citation type="journal article" date="2018" name="Nat. Microbiol.">
        <title>Leveraging single-cell genomics to expand the fungal tree of life.</title>
        <authorList>
            <person name="Ahrendt S.R."/>
            <person name="Quandt C.A."/>
            <person name="Ciobanu D."/>
            <person name="Clum A."/>
            <person name="Salamov A."/>
            <person name="Andreopoulos B."/>
            <person name="Cheng J.F."/>
            <person name="Woyke T."/>
            <person name="Pelin A."/>
            <person name="Henrissat B."/>
            <person name="Reynolds N.K."/>
            <person name="Benny G.L."/>
            <person name="Smith M.E."/>
            <person name="James T.Y."/>
            <person name="Grigoriev I.V."/>
        </authorList>
    </citation>
    <scope>NUCLEOTIDE SEQUENCE [LARGE SCALE GENOMIC DNA]</scope>
    <source>
        <strain evidence="5">Benny S71-1</strain>
    </source>
</reference>
<dbReference type="PANTHER" id="PTHR48043:SF145">
    <property type="entry name" value="FI06409P-RELATED"/>
    <property type="match status" value="1"/>
</dbReference>
<keyword evidence="1" id="KW-0328">Glycosyltransferase</keyword>
<dbReference type="AlphaFoldDB" id="A0A4P9Z189"/>
<keyword evidence="5" id="KW-1185">Reference proteome</keyword>
<keyword evidence="2" id="KW-0808">Transferase</keyword>
<evidence type="ECO:0000256" key="2">
    <source>
        <dbReference type="ARBA" id="ARBA00022679"/>
    </source>
</evidence>